<evidence type="ECO:0000259" key="1">
    <source>
        <dbReference type="Pfam" id="PF05050"/>
    </source>
</evidence>
<dbReference type="Gene3D" id="3.40.50.150">
    <property type="entry name" value="Vaccinia Virus protein VP39"/>
    <property type="match status" value="1"/>
</dbReference>
<dbReference type="Pfam" id="PF05050">
    <property type="entry name" value="Methyltransf_21"/>
    <property type="match status" value="1"/>
</dbReference>
<comment type="caution">
    <text evidence="2">The sequence shown here is derived from an EMBL/GenBank/DDBJ whole genome shotgun (WGS) entry which is preliminary data.</text>
</comment>
<dbReference type="InterPro" id="IPR029063">
    <property type="entry name" value="SAM-dependent_MTases_sf"/>
</dbReference>
<dbReference type="InterPro" id="IPR052514">
    <property type="entry name" value="SAM-dependent_MTase"/>
</dbReference>
<proteinExistence type="predicted"/>
<dbReference type="PANTHER" id="PTHR34203:SF15">
    <property type="entry name" value="SLL1173 PROTEIN"/>
    <property type="match status" value="1"/>
</dbReference>
<dbReference type="InterPro" id="IPR006342">
    <property type="entry name" value="FkbM_mtfrase"/>
</dbReference>
<feature type="domain" description="Methyltransferase FkbM" evidence="1">
    <location>
        <begin position="94"/>
        <end position="254"/>
    </location>
</feature>
<protein>
    <recommendedName>
        <fullName evidence="1">Methyltransferase FkbM domain-containing protein</fullName>
    </recommendedName>
</protein>
<organism evidence="2 3">
    <name type="scientific">Candidatus Roizmanbacteria bacterium CG09_land_8_20_14_0_10_41_9</name>
    <dbReference type="NCBI Taxonomy" id="1974850"/>
    <lineage>
        <taxon>Bacteria</taxon>
        <taxon>Candidatus Roizmaniibacteriota</taxon>
    </lineage>
</organism>
<name>A0A2H0WTT7_9BACT</name>
<dbReference type="Proteomes" id="UP000231198">
    <property type="component" value="Unassembled WGS sequence"/>
</dbReference>
<sequence length="273" mass="30842">MRVKISQDHNVWGHVKKIVATAWPTFYLTARKCKANITDLTKFPYIARKSLGSLRFKIKVGSRQEEEMVNGPYFENQFLKDLLQCIKPDDVIYDVGAAIGTHTILAALKTGKEGLVYAFEPDKECIRKLKENIALNGLKNVIVLTTALWDKDSLITLHTSGITGHAPHTQKAGQTSGQDFKSHLPIRARSIISLVHQDNLKPPHVIKIDVEGAGQHVLEGLGNYRPKHIFLEAHPLFGENRPQIIKFLAKHGYHLTAEKRRLNEIHFHFSLPQ</sequence>
<accession>A0A2H0WTT7</accession>
<evidence type="ECO:0000313" key="2">
    <source>
        <dbReference type="EMBL" id="PIS16063.1"/>
    </source>
</evidence>
<gene>
    <name evidence="2" type="ORF">COT62_00365</name>
</gene>
<dbReference type="SUPFAM" id="SSF53335">
    <property type="entry name" value="S-adenosyl-L-methionine-dependent methyltransferases"/>
    <property type="match status" value="1"/>
</dbReference>
<reference evidence="3" key="1">
    <citation type="submission" date="2017-09" db="EMBL/GenBank/DDBJ databases">
        <title>Depth-based differentiation of microbial function through sediment-hosted aquifers and enrichment of novel symbionts in the deep terrestrial subsurface.</title>
        <authorList>
            <person name="Probst A.J."/>
            <person name="Ladd B."/>
            <person name="Jarett J.K."/>
            <person name="Geller-Mcgrath D.E."/>
            <person name="Sieber C.M.K."/>
            <person name="Emerson J.B."/>
            <person name="Anantharaman K."/>
            <person name="Thomas B.C."/>
            <person name="Malmstrom R."/>
            <person name="Stieglmeier M."/>
            <person name="Klingl A."/>
            <person name="Woyke T."/>
            <person name="Ryan C.M."/>
            <person name="Banfield J.F."/>
        </authorList>
    </citation>
    <scope>NUCLEOTIDE SEQUENCE [LARGE SCALE GENOMIC DNA]</scope>
</reference>
<dbReference type="NCBIfam" id="TIGR01444">
    <property type="entry name" value="fkbM_fam"/>
    <property type="match status" value="1"/>
</dbReference>
<dbReference type="PANTHER" id="PTHR34203">
    <property type="entry name" value="METHYLTRANSFERASE, FKBM FAMILY PROTEIN"/>
    <property type="match status" value="1"/>
</dbReference>
<dbReference type="EMBL" id="PEZG01000011">
    <property type="protein sequence ID" value="PIS16063.1"/>
    <property type="molecule type" value="Genomic_DNA"/>
</dbReference>
<dbReference type="AlphaFoldDB" id="A0A2H0WTT7"/>
<dbReference type="CDD" id="cd02440">
    <property type="entry name" value="AdoMet_MTases"/>
    <property type="match status" value="1"/>
</dbReference>
<evidence type="ECO:0000313" key="3">
    <source>
        <dbReference type="Proteomes" id="UP000231198"/>
    </source>
</evidence>